<name>A0A1I3JXI7_9PSED</name>
<accession>A0A1I3JXI7</accession>
<protein>
    <submittedName>
        <fullName evidence="1">Uncharacterized protein</fullName>
    </submittedName>
</protein>
<organism evidence="1 2">
    <name type="scientific">Pseudomonas guineae</name>
    <dbReference type="NCBI Taxonomy" id="425504"/>
    <lineage>
        <taxon>Bacteria</taxon>
        <taxon>Pseudomonadati</taxon>
        <taxon>Pseudomonadota</taxon>
        <taxon>Gammaproteobacteria</taxon>
        <taxon>Pseudomonadales</taxon>
        <taxon>Pseudomonadaceae</taxon>
        <taxon>Pseudomonas</taxon>
    </lineage>
</organism>
<gene>
    <name evidence="1" type="ORF">SAMN05216206_2648</name>
</gene>
<proteinExistence type="predicted"/>
<dbReference type="Proteomes" id="UP000243606">
    <property type="component" value="Unassembled WGS sequence"/>
</dbReference>
<evidence type="ECO:0000313" key="2">
    <source>
        <dbReference type="Proteomes" id="UP000243606"/>
    </source>
</evidence>
<evidence type="ECO:0000313" key="1">
    <source>
        <dbReference type="EMBL" id="SFI64977.1"/>
    </source>
</evidence>
<dbReference type="EMBL" id="FOQL01000003">
    <property type="protein sequence ID" value="SFI64977.1"/>
    <property type="molecule type" value="Genomic_DNA"/>
</dbReference>
<reference evidence="2" key="1">
    <citation type="submission" date="2016-10" db="EMBL/GenBank/DDBJ databases">
        <authorList>
            <person name="Varghese N."/>
            <person name="Submissions S."/>
        </authorList>
    </citation>
    <scope>NUCLEOTIDE SEQUENCE [LARGE SCALE GENOMIC DNA]</scope>
    <source>
        <strain evidence="2">LMG 24016</strain>
    </source>
</reference>
<keyword evidence="2" id="KW-1185">Reference proteome</keyword>
<dbReference type="AlphaFoldDB" id="A0A1I3JXI7"/>
<sequence>MMTLLSNLPDHLVGVSASGQIFFKCAARRCREVDCGLEPIHAAGAIDPSVNARSCLAVCRSGSDRCDVSRALFMAPQTRLIRNNGKWY</sequence>